<dbReference type="Proteomes" id="UP000594262">
    <property type="component" value="Unplaced"/>
</dbReference>
<feature type="region of interest" description="Disordered" evidence="1">
    <location>
        <begin position="86"/>
        <end position="177"/>
    </location>
</feature>
<evidence type="ECO:0000313" key="2">
    <source>
        <dbReference type="EnsemblMetazoa" id="CLYHEMP011307.1"/>
    </source>
</evidence>
<accession>A0A7M5UK40</accession>
<dbReference type="EnsemblMetazoa" id="CLYHEMT011307.1">
    <property type="protein sequence ID" value="CLYHEMP011307.1"/>
    <property type="gene ID" value="CLYHEMG011307"/>
</dbReference>
<sequence length="196" mass="21765">MDGIFGRVFGPCFRGWIQPEQTNGNKYIDYAPNRKWKYDDKNLIKELTKDQVNSWDVMDLNEDEDLDVKIASNGKLQLHDNVFINPLSTNEEDNNNANKEKDEAETRDGVTGEVNPVNEESEQSLQNASSIEEDVTSNNKGTSENDGGTTDVESSIEMTVNAKGGSEDISSGSSAEEAVVIDEEVKLVVEEKEEPE</sequence>
<proteinExistence type="predicted"/>
<feature type="compositionally biased region" description="Basic and acidic residues" evidence="1">
    <location>
        <begin position="98"/>
        <end position="110"/>
    </location>
</feature>
<dbReference type="GeneID" id="136818426"/>
<dbReference type="AlphaFoldDB" id="A0A7M5UK40"/>
<evidence type="ECO:0000256" key="1">
    <source>
        <dbReference type="SAM" id="MobiDB-lite"/>
    </source>
</evidence>
<keyword evidence="3" id="KW-1185">Reference proteome</keyword>
<feature type="compositionally biased region" description="Polar residues" evidence="1">
    <location>
        <begin position="123"/>
        <end position="158"/>
    </location>
</feature>
<evidence type="ECO:0000313" key="3">
    <source>
        <dbReference type="Proteomes" id="UP000594262"/>
    </source>
</evidence>
<dbReference type="RefSeq" id="XP_066930864.1">
    <property type="nucleotide sequence ID" value="XM_067074763.1"/>
</dbReference>
<name>A0A7M5UK40_9CNID</name>
<organism evidence="2 3">
    <name type="scientific">Clytia hemisphaerica</name>
    <dbReference type="NCBI Taxonomy" id="252671"/>
    <lineage>
        <taxon>Eukaryota</taxon>
        <taxon>Metazoa</taxon>
        <taxon>Cnidaria</taxon>
        <taxon>Hydrozoa</taxon>
        <taxon>Hydroidolina</taxon>
        <taxon>Leptothecata</taxon>
        <taxon>Obeliida</taxon>
        <taxon>Clytiidae</taxon>
        <taxon>Clytia</taxon>
    </lineage>
</organism>
<reference evidence="2" key="1">
    <citation type="submission" date="2021-01" db="UniProtKB">
        <authorList>
            <consortium name="EnsemblMetazoa"/>
        </authorList>
    </citation>
    <scope>IDENTIFICATION</scope>
</reference>
<protein>
    <submittedName>
        <fullName evidence="2">Uncharacterized protein</fullName>
    </submittedName>
</protein>